<proteinExistence type="predicted"/>
<protein>
    <submittedName>
        <fullName evidence="2">Uncharacterized protein</fullName>
    </submittedName>
</protein>
<evidence type="ECO:0000313" key="2">
    <source>
        <dbReference type="EMBL" id="GBP40780.1"/>
    </source>
</evidence>
<dbReference type="AlphaFoldDB" id="A0A4C1VQF5"/>
<feature type="region of interest" description="Disordered" evidence="1">
    <location>
        <begin position="70"/>
        <end position="151"/>
    </location>
</feature>
<evidence type="ECO:0000256" key="1">
    <source>
        <dbReference type="SAM" id="MobiDB-lite"/>
    </source>
</evidence>
<feature type="region of interest" description="Disordered" evidence="1">
    <location>
        <begin position="22"/>
        <end position="53"/>
    </location>
</feature>
<accession>A0A4C1VQF5</accession>
<dbReference type="Proteomes" id="UP000299102">
    <property type="component" value="Unassembled WGS sequence"/>
</dbReference>
<evidence type="ECO:0000313" key="3">
    <source>
        <dbReference type="Proteomes" id="UP000299102"/>
    </source>
</evidence>
<keyword evidence="3" id="KW-1185">Reference proteome</keyword>
<name>A0A4C1VQF5_EUMVA</name>
<feature type="compositionally biased region" description="Basic residues" evidence="1">
    <location>
        <begin position="90"/>
        <end position="102"/>
    </location>
</feature>
<reference evidence="2 3" key="1">
    <citation type="journal article" date="2019" name="Commun. Biol.">
        <title>The bagworm genome reveals a unique fibroin gene that provides high tensile strength.</title>
        <authorList>
            <person name="Kono N."/>
            <person name="Nakamura H."/>
            <person name="Ohtoshi R."/>
            <person name="Tomita M."/>
            <person name="Numata K."/>
            <person name="Arakawa K."/>
        </authorList>
    </citation>
    <scope>NUCLEOTIDE SEQUENCE [LARGE SCALE GENOMIC DNA]</scope>
</reference>
<comment type="caution">
    <text evidence="2">The sequence shown here is derived from an EMBL/GenBank/DDBJ whole genome shotgun (WGS) entry which is preliminary data.</text>
</comment>
<gene>
    <name evidence="2" type="ORF">EVAR_26445_1</name>
</gene>
<sequence length="151" mass="16531">MGFAPSRHYNRRIVTLVADVASRSSQQHPYKPSIARPAGRAARPARRRPPRARTWAVSVAALRSMTGAEATLAAPSYVTKRTGHNATRAARSRGLRRGRLRAPPKPERPPRPRPHPRHAALEAASQPTEAHAHTDGSASKRISLPFTVRVP</sequence>
<organism evidence="2 3">
    <name type="scientific">Eumeta variegata</name>
    <name type="common">Bagworm moth</name>
    <name type="synonym">Eumeta japonica</name>
    <dbReference type="NCBI Taxonomy" id="151549"/>
    <lineage>
        <taxon>Eukaryota</taxon>
        <taxon>Metazoa</taxon>
        <taxon>Ecdysozoa</taxon>
        <taxon>Arthropoda</taxon>
        <taxon>Hexapoda</taxon>
        <taxon>Insecta</taxon>
        <taxon>Pterygota</taxon>
        <taxon>Neoptera</taxon>
        <taxon>Endopterygota</taxon>
        <taxon>Lepidoptera</taxon>
        <taxon>Glossata</taxon>
        <taxon>Ditrysia</taxon>
        <taxon>Tineoidea</taxon>
        <taxon>Psychidae</taxon>
        <taxon>Oiketicinae</taxon>
        <taxon>Eumeta</taxon>
    </lineage>
</organism>
<dbReference type="EMBL" id="BGZK01000387">
    <property type="protein sequence ID" value="GBP40780.1"/>
    <property type="molecule type" value="Genomic_DNA"/>
</dbReference>